<keyword evidence="3 6" id="KW-0964">Secreted</keyword>
<feature type="signal peptide" evidence="8">
    <location>
        <begin position="1"/>
        <end position="22"/>
    </location>
</feature>
<gene>
    <name evidence="9" type="ORF">PFR002_LOCUS498</name>
</gene>
<dbReference type="AlphaFoldDB" id="A0AAV0ST82"/>
<organism evidence="9 10">
    <name type="scientific">Peronospora farinosa</name>
    <dbReference type="NCBI Taxonomy" id="134698"/>
    <lineage>
        <taxon>Eukaryota</taxon>
        <taxon>Sar</taxon>
        <taxon>Stramenopiles</taxon>
        <taxon>Oomycota</taxon>
        <taxon>Peronosporomycetes</taxon>
        <taxon>Peronosporales</taxon>
        <taxon>Peronosporaceae</taxon>
        <taxon>Peronospora</taxon>
    </lineage>
</organism>
<keyword evidence="5 6" id="KW-1015">Disulfide bond</keyword>
<evidence type="ECO:0000313" key="9">
    <source>
        <dbReference type="EMBL" id="CAI5705207.1"/>
    </source>
</evidence>
<feature type="compositionally biased region" description="Low complexity" evidence="7">
    <location>
        <begin position="146"/>
        <end position="169"/>
    </location>
</feature>
<evidence type="ECO:0000256" key="5">
    <source>
        <dbReference type="ARBA" id="ARBA00023157"/>
    </source>
</evidence>
<comment type="similarity">
    <text evidence="2 6">Belongs to the elicitin family.</text>
</comment>
<evidence type="ECO:0000256" key="3">
    <source>
        <dbReference type="ARBA" id="ARBA00022525"/>
    </source>
</evidence>
<accession>A0AAV0ST82</accession>
<feature type="chain" id="PRO_5043897571" description="Elicitin" evidence="8">
    <location>
        <begin position="23"/>
        <end position="199"/>
    </location>
</feature>
<dbReference type="GO" id="GO:0005576">
    <property type="term" value="C:extracellular region"/>
    <property type="evidence" value="ECO:0007669"/>
    <property type="project" value="UniProtKB-SubCell"/>
</dbReference>
<evidence type="ECO:0000256" key="8">
    <source>
        <dbReference type="SAM" id="SignalP"/>
    </source>
</evidence>
<evidence type="ECO:0000256" key="1">
    <source>
        <dbReference type="ARBA" id="ARBA00004613"/>
    </source>
</evidence>
<evidence type="ECO:0000313" key="10">
    <source>
        <dbReference type="Proteomes" id="UP001159659"/>
    </source>
</evidence>
<evidence type="ECO:0000256" key="2">
    <source>
        <dbReference type="ARBA" id="ARBA00009544"/>
    </source>
</evidence>
<keyword evidence="8" id="KW-0732">Signal</keyword>
<sequence length="199" mass="19891">MKTAFASALIFSAAVAFVTVAAAPCNTTALAELTTTENVSTCSSDSGYSLTSMAMPSNAQITAFCNSDACQESLNAVKQVAPDECTIGSIRLYADVINPLSERCDMKSGSATAAGSMKAGSGPMDDDVGNTTSPASACMAGSAMDQPNSTTPQPNTRPTTRSPSPNSSPVAAGNGGTDTPTLSMCAAIAVLATVVSAIL</sequence>
<dbReference type="SUPFAM" id="SSF48647">
    <property type="entry name" value="Fungal elicitin"/>
    <property type="match status" value="1"/>
</dbReference>
<comment type="function">
    <text evidence="6">Induces local and distal defense responses (incompatible hypersensitive reaction) in plants from the solanaceae and cruciferae families. Elicits leaf necrosis and causes the accumulation of pathogenesis-related proteins. Might interact with the lipidic molecules of the plasma membrane.</text>
</comment>
<keyword evidence="4 6" id="KW-0928">Hypersensitive response elicitation</keyword>
<protein>
    <recommendedName>
        <fullName evidence="6">Elicitin</fullName>
    </recommendedName>
</protein>
<evidence type="ECO:0000256" key="6">
    <source>
        <dbReference type="RuleBase" id="RU368111"/>
    </source>
</evidence>
<dbReference type="Pfam" id="PF00964">
    <property type="entry name" value="Elicitin"/>
    <property type="match status" value="1"/>
</dbReference>
<proteinExistence type="inferred from homology"/>
<evidence type="ECO:0000256" key="7">
    <source>
        <dbReference type="SAM" id="MobiDB-lite"/>
    </source>
</evidence>
<comment type="caution">
    <text evidence="9">The sequence shown here is derived from an EMBL/GenBank/DDBJ whole genome shotgun (WGS) entry which is preliminary data.</text>
</comment>
<dbReference type="EMBL" id="CANTFK010000035">
    <property type="protein sequence ID" value="CAI5705207.1"/>
    <property type="molecule type" value="Genomic_DNA"/>
</dbReference>
<evidence type="ECO:0000256" key="4">
    <source>
        <dbReference type="ARBA" id="ARBA00022978"/>
    </source>
</evidence>
<dbReference type="Gene3D" id="1.10.239.10">
    <property type="entry name" value="Elicitin domain"/>
    <property type="match status" value="1"/>
</dbReference>
<dbReference type="Proteomes" id="UP001159659">
    <property type="component" value="Unassembled WGS sequence"/>
</dbReference>
<dbReference type="SMART" id="SM01187">
    <property type="entry name" value="Elicitin"/>
    <property type="match status" value="1"/>
</dbReference>
<reference evidence="9" key="1">
    <citation type="submission" date="2022-12" db="EMBL/GenBank/DDBJ databases">
        <authorList>
            <person name="Webb A."/>
        </authorList>
    </citation>
    <scope>NUCLEOTIDE SEQUENCE</scope>
    <source>
        <strain evidence="9">Pf2</strain>
    </source>
</reference>
<name>A0AAV0ST82_9STRA</name>
<dbReference type="InterPro" id="IPR036470">
    <property type="entry name" value="Elicitin_sf"/>
</dbReference>
<comment type="subcellular location">
    <subcellularLocation>
        <location evidence="1 6">Secreted</location>
    </subcellularLocation>
</comment>
<dbReference type="InterPro" id="IPR002200">
    <property type="entry name" value="Elicitin"/>
</dbReference>
<dbReference type="GO" id="GO:0052040">
    <property type="term" value="P:symbiont-mediated perturbation of host programmed cell death"/>
    <property type="evidence" value="ECO:0007669"/>
    <property type="project" value="UniProtKB-UniRule"/>
</dbReference>
<feature type="region of interest" description="Disordered" evidence="7">
    <location>
        <begin position="111"/>
        <end position="177"/>
    </location>
</feature>